<feature type="chain" id="PRO_5011591343" evidence="1">
    <location>
        <begin position="21"/>
        <end position="182"/>
    </location>
</feature>
<dbReference type="InterPro" id="IPR025665">
    <property type="entry name" value="Beta-barrel_OMP_2"/>
</dbReference>
<feature type="signal peptide" evidence="1">
    <location>
        <begin position="1"/>
        <end position="20"/>
    </location>
</feature>
<dbReference type="EMBL" id="FMYP01000024">
    <property type="protein sequence ID" value="SDC28022.1"/>
    <property type="molecule type" value="Genomic_DNA"/>
</dbReference>
<dbReference type="RefSeq" id="WP_170830036.1">
    <property type="nucleotide sequence ID" value="NZ_FMYP01000024.1"/>
</dbReference>
<accession>A0A1G6KAC8</accession>
<feature type="domain" description="Outer membrane protein beta-barrel" evidence="2">
    <location>
        <begin position="20"/>
        <end position="158"/>
    </location>
</feature>
<dbReference type="AlphaFoldDB" id="A0A1G6KAC8"/>
<evidence type="ECO:0000313" key="3">
    <source>
        <dbReference type="EMBL" id="SDC28022.1"/>
    </source>
</evidence>
<organism evidence="3 4">
    <name type="scientific">Williamwhitmania taraxaci</name>
    <dbReference type="NCBI Taxonomy" id="1640674"/>
    <lineage>
        <taxon>Bacteria</taxon>
        <taxon>Pseudomonadati</taxon>
        <taxon>Bacteroidota</taxon>
        <taxon>Bacteroidia</taxon>
        <taxon>Bacteroidales</taxon>
        <taxon>Williamwhitmaniaceae</taxon>
        <taxon>Williamwhitmania</taxon>
    </lineage>
</organism>
<evidence type="ECO:0000256" key="1">
    <source>
        <dbReference type="SAM" id="SignalP"/>
    </source>
</evidence>
<gene>
    <name evidence="3" type="ORF">SAMN05216323_10247</name>
</gene>
<keyword evidence="4" id="KW-1185">Reference proteome</keyword>
<protein>
    <submittedName>
        <fullName evidence="3">Outer membrane protein beta-barrel domain-containing protein</fullName>
    </submittedName>
</protein>
<proteinExistence type="predicted"/>
<reference evidence="3 4" key="1">
    <citation type="submission" date="2016-09" db="EMBL/GenBank/DDBJ databases">
        <authorList>
            <person name="Capua I."/>
            <person name="De Benedictis P."/>
            <person name="Joannis T."/>
            <person name="Lombin L.H."/>
            <person name="Cattoli G."/>
        </authorList>
    </citation>
    <scope>NUCLEOTIDE SEQUENCE [LARGE SCALE GENOMIC DNA]</scope>
    <source>
        <strain evidence="3 4">A7P-90m</strain>
    </source>
</reference>
<sequence>MKQIFAIAVVFLLFTGATSAQHFNIGIKGGLNAYSITEKSVFDETLKAGLHVGLIGHAHLSNNFALQPELVYSMQGSKSIDLNYVNVPLLFQYMFDNGFRLQAGPQFGFLVSAEDKNNVDIKNNIESLDIAIAMGISYVNPATNFGVDFRYNHGLTDVSKNNGPKIFNRGFQLGVFYLLNHK</sequence>
<dbReference type="Pfam" id="PF13568">
    <property type="entry name" value="OMP_b-brl_2"/>
    <property type="match status" value="1"/>
</dbReference>
<keyword evidence="1" id="KW-0732">Signal</keyword>
<evidence type="ECO:0000313" key="4">
    <source>
        <dbReference type="Proteomes" id="UP000199452"/>
    </source>
</evidence>
<name>A0A1G6KAC8_9BACT</name>
<dbReference type="STRING" id="1640674.SAMN05216323_10247"/>
<dbReference type="Proteomes" id="UP000199452">
    <property type="component" value="Unassembled WGS sequence"/>
</dbReference>
<evidence type="ECO:0000259" key="2">
    <source>
        <dbReference type="Pfam" id="PF13568"/>
    </source>
</evidence>